<reference evidence="2" key="1">
    <citation type="journal article" date="2023" name="Commun. Biol.">
        <title>Genome analysis of Parmales, the sister group of diatoms, reveals the evolutionary specialization of diatoms from phago-mixotrophs to photoautotrophs.</title>
        <authorList>
            <person name="Ban H."/>
            <person name="Sato S."/>
            <person name="Yoshikawa S."/>
            <person name="Yamada K."/>
            <person name="Nakamura Y."/>
            <person name="Ichinomiya M."/>
            <person name="Sato N."/>
            <person name="Blanc-Mathieu R."/>
            <person name="Endo H."/>
            <person name="Kuwata A."/>
            <person name="Ogata H."/>
        </authorList>
    </citation>
    <scope>NUCLEOTIDE SEQUENCE [LARGE SCALE GENOMIC DNA]</scope>
</reference>
<evidence type="ECO:0000313" key="1">
    <source>
        <dbReference type="EMBL" id="GMH54576.1"/>
    </source>
</evidence>
<evidence type="ECO:0000313" key="2">
    <source>
        <dbReference type="Proteomes" id="UP001162640"/>
    </source>
</evidence>
<dbReference type="EMBL" id="BLQM01000039">
    <property type="protein sequence ID" value="GMH54576.1"/>
    <property type="molecule type" value="Genomic_DNA"/>
</dbReference>
<sequence length="258" mass="29647">MHIMRLSFLRAWSASVAINNLHDPTCSSIERSLSPPTVTGPDGTPFSRWSEASSLISSYPSWLCESRLSPMTLDSTLDENDDYQISLNLPFPPLFPVTNINLLTFKCPTTTLTTDSTSTTFQLTDKGLLSYKYPSKYTDPRETPTLTITCSNSDMQTSHSSTSLLTTSLSNYSPSLVGKPGNFFYRYRRIMYRFTQAMVHRFVMWRFHRYVWKKLGEQRVMISKVKVEGWKRRIKELEEIIRVKDGIIEGVVKLEEQI</sequence>
<dbReference type="AlphaFoldDB" id="A0A9W6ZKM4"/>
<accession>A0A9W6ZKM4</accession>
<comment type="caution">
    <text evidence="1">The sequence shown here is derived from an EMBL/GenBank/DDBJ whole genome shotgun (WGS) entry which is preliminary data.</text>
</comment>
<name>A0A9W6ZKM4_9STRA</name>
<protein>
    <submittedName>
        <fullName evidence="1">Uncharacterized protein</fullName>
    </submittedName>
</protein>
<gene>
    <name evidence="1" type="ORF">TL16_g01702</name>
</gene>
<proteinExistence type="predicted"/>
<organism evidence="1 2">
    <name type="scientific">Triparma laevis f. inornata</name>
    <dbReference type="NCBI Taxonomy" id="1714386"/>
    <lineage>
        <taxon>Eukaryota</taxon>
        <taxon>Sar</taxon>
        <taxon>Stramenopiles</taxon>
        <taxon>Ochrophyta</taxon>
        <taxon>Bolidophyceae</taxon>
        <taxon>Parmales</taxon>
        <taxon>Triparmaceae</taxon>
        <taxon>Triparma</taxon>
    </lineage>
</organism>
<dbReference type="Proteomes" id="UP001162640">
    <property type="component" value="Unassembled WGS sequence"/>
</dbReference>